<protein>
    <recommendedName>
        <fullName evidence="2">Bulb-type lectin domain-containing protein</fullName>
    </recommendedName>
</protein>
<feature type="non-terminal residue" evidence="1">
    <location>
        <position position="161"/>
    </location>
</feature>
<comment type="caution">
    <text evidence="1">The sequence shown here is derived from an EMBL/GenBank/DDBJ whole genome shotgun (WGS) entry which is preliminary data.</text>
</comment>
<gene>
    <name evidence="1" type="ORF">S03H2_46212</name>
</gene>
<sequence length="161" mass="17473">MFPVALVAQDYYIQWADTIDNGGFDAAQDVAVDNSNNIIVTGYCGFTGVNYDYLTVKYDSNGTILWQDAIDNGVADIARSVAVDNANNIIVTGQCIITGDPYCHYLTVKYDPNGTILWADTIVNGRHDTGLGVAVDNSNNIIVTGYCVMAGPNCDYFTVKY</sequence>
<dbReference type="Gene3D" id="2.120.10.30">
    <property type="entry name" value="TolB, C-terminal domain"/>
    <property type="match status" value="1"/>
</dbReference>
<dbReference type="PANTHER" id="PTHR42754:SF1">
    <property type="entry name" value="LIPOPROTEIN"/>
    <property type="match status" value="1"/>
</dbReference>
<proteinExistence type="predicted"/>
<accession>X1K192</accession>
<dbReference type="AlphaFoldDB" id="X1K192"/>
<dbReference type="SUPFAM" id="SSF101898">
    <property type="entry name" value="NHL repeat"/>
    <property type="match status" value="1"/>
</dbReference>
<dbReference type="PANTHER" id="PTHR42754">
    <property type="entry name" value="ENDOGLUCANASE"/>
    <property type="match status" value="1"/>
</dbReference>
<organism evidence="1">
    <name type="scientific">marine sediment metagenome</name>
    <dbReference type="NCBI Taxonomy" id="412755"/>
    <lineage>
        <taxon>unclassified sequences</taxon>
        <taxon>metagenomes</taxon>
        <taxon>ecological metagenomes</taxon>
    </lineage>
</organism>
<dbReference type="InterPro" id="IPR011042">
    <property type="entry name" value="6-blade_b-propeller_TolB-like"/>
</dbReference>
<evidence type="ECO:0000313" key="1">
    <source>
        <dbReference type="EMBL" id="GAH75863.1"/>
    </source>
</evidence>
<evidence type="ECO:0008006" key="2">
    <source>
        <dbReference type="Google" id="ProtNLM"/>
    </source>
</evidence>
<name>X1K192_9ZZZZ</name>
<dbReference type="EMBL" id="BARU01029001">
    <property type="protein sequence ID" value="GAH75863.1"/>
    <property type="molecule type" value="Genomic_DNA"/>
</dbReference>
<reference evidence="1" key="1">
    <citation type="journal article" date="2014" name="Front. Microbiol.">
        <title>High frequency of phylogenetically diverse reductive dehalogenase-homologous genes in deep subseafloor sedimentary metagenomes.</title>
        <authorList>
            <person name="Kawai M."/>
            <person name="Futagami T."/>
            <person name="Toyoda A."/>
            <person name="Takaki Y."/>
            <person name="Nishi S."/>
            <person name="Hori S."/>
            <person name="Arai W."/>
            <person name="Tsubouchi T."/>
            <person name="Morono Y."/>
            <person name="Uchiyama I."/>
            <person name="Ito T."/>
            <person name="Fujiyama A."/>
            <person name="Inagaki F."/>
            <person name="Takami H."/>
        </authorList>
    </citation>
    <scope>NUCLEOTIDE SEQUENCE</scope>
    <source>
        <strain evidence="1">Expedition CK06-06</strain>
    </source>
</reference>